<evidence type="ECO:0000313" key="2">
    <source>
        <dbReference type="EMBL" id="KUL22992.1"/>
    </source>
</evidence>
<dbReference type="PANTHER" id="PTHR43317">
    <property type="entry name" value="THERMOSPERMINE SYNTHASE ACAULIS5"/>
    <property type="match status" value="1"/>
</dbReference>
<dbReference type="Proteomes" id="UP000053244">
    <property type="component" value="Unassembled WGS sequence"/>
</dbReference>
<gene>
    <name evidence="2" type="ORF">ADL15_47145</name>
</gene>
<dbReference type="RefSeq" id="WP_067706795.1">
    <property type="nucleotide sequence ID" value="NZ_LLZH01000335.1"/>
</dbReference>
<keyword evidence="1" id="KW-0620">Polyamine biosynthesis</keyword>
<name>A0A117MKV7_9ACTN</name>
<dbReference type="PANTHER" id="PTHR43317:SF3">
    <property type="entry name" value="BLR2883 PROTEIN"/>
    <property type="match status" value="1"/>
</dbReference>
<dbReference type="EMBL" id="LLZH01000335">
    <property type="protein sequence ID" value="KUL22992.1"/>
    <property type="molecule type" value="Genomic_DNA"/>
</dbReference>
<dbReference type="GO" id="GO:0006596">
    <property type="term" value="P:polyamine biosynthetic process"/>
    <property type="evidence" value="ECO:0007669"/>
    <property type="project" value="UniProtKB-KW"/>
</dbReference>
<evidence type="ECO:0000313" key="3">
    <source>
        <dbReference type="Proteomes" id="UP000053244"/>
    </source>
</evidence>
<proteinExistence type="predicted"/>
<protein>
    <submittedName>
        <fullName evidence="2">Spermidine synthase</fullName>
    </submittedName>
</protein>
<organism evidence="2 3">
    <name type="scientific">Actinoplanes awajinensis subsp. mycoplanecinus</name>
    <dbReference type="NCBI Taxonomy" id="135947"/>
    <lineage>
        <taxon>Bacteria</taxon>
        <taxon>Bacillati</taxon>
        <taxon>Actinomycetota</taxon>
        <taxon>Actinomycetes</taxon>
        <taxon>Micromonosporales</taxon>
        <taxon>Micromonosporaceae</taxon>
        <taxon>Actinoplanes</taxon>
    </lineage>
</organism>
<accession>A0A117MKV7</accession>
<dbReference type="OrthoDB" id="9793351at2"/>
<comment type="caution">
    <text evidence="2">The sequence shown here is derived from an EMBL/GenBank/DDBJ whole genome shotgun (WGS) entry which is preliminary data.</text>
</comment>
<evidence type="ECO:0000256" key="1">
    <source>
        <dbReference type="ARBA" id="ARBA00023115"/>
    </source>
</evidence>
<reference evidence="2 3" key="1">
    <citation type="submission" date="2015-10" db="EMBL/GenBank/DDBJ databases">
        <authorList>
            <person name="Gilbert D.G."/>
        </authorList>
    </citation>
    <scope>NUCLEOTIDE SEQUENCE [LARGE SCALE GENOMIC DNA]</scope>
    <source>
        <strain evidence="2 3">NRRL B-16712</strain>
    </source>
</reference>
<sequence length="239" mass="25834">MPSRFAELGWADTRIGEISLRRRLEPTTKTDVYEVKLGDEYLMSSLFTVAEEELSRLGLAALPDGARLDVVVGGLGLGYTARTALDDERVASLTVVEALAPVIDWHRRELLPEAGALVTDPRTTLLEGDFFALVRDGSGFDPAVPGRRFDAILLDVDHSPVNVLDPTHADLYTAGGLRRLAALLRPGGVFGLWSDDAPEEGFLAVLREVFTSVEAHVVTFDNPLTRGTSANTVYVATGS</sequence>
<dbReference type="InterPro" id="IPR029063">
    <property type="entry name" value="SAM-dependent_MTases_sf"/>
</dbReference>
<dbReference type="Gene3D" id="3.40.50.150">
    <property type="entry name" value="Vaccinia Virus protein VP39"/>
    <property type="match status" value="1"/>
</dbReference>
<keyword evidence="3" id="KW-1185">Reference proteome</keyword>
<dbReference type="SUPFAM" id="SSF53335">
    <property type="entry name" value="S-adenosyl-L-methionine-dependent methyltransferases"/>
    <property type="match status" value="1"/>
</dbReference>
<dbReference type="AlphaFoldDB" id="A0A117MKV7"/>